<evidence type="ECO:0000256" key="12">
    <source>
        <dbReference type="ARBA" id="ARBA00023136"/>
    </source>
</evidence>
<keyword evidence="19" id="KW-0443">Lipid metabolism</keyword>
<evidence type="ECO:0000259" key="23">
    <source>
        <dbReference type="Pfam" id="PF22936"/>
    </source>
</evidence>
<evidence type="ECO:0000256" key="5">
    <source>
        <dbReference type="ARBA" id="ARBA00022692"/>
    </source>
</evidence>
<keyword evidence="11" id="KW-0503">Monooxygenase</keyword>
<feature type="region of interest" description="Disordered" evidence="20">
    <location>
        <begin position="534"/>
        <end position="553"/>
    </location>
</feature>
<keyword evidence="12 21" id="KW-0472">Membrane</keyword>
<comment type="cofactor">
    <cofactor evidence="1">
        <name>heme</name>
        <dbReference type="ChEBI" id="CHEBI:30413"/>
    </cofactor>
</comment>
<dbReference type="Pfam" id="PF00067">
    <property type="entry name" value="p450"/>
    <property type="match status" value="1"/>
</dbReference>
<comment type="similarity">
    <text evidence="3">Belongs to the cytochrome P450 family.</text>
</comment>
<evidence type="ECO:0000256" key="21">
    <source>
        <dbReference type="SAM" id="Phobius"/>
    </source>
</evidence>
<dbReference type="InterPro" id="IPR057670">
    <property type="entry name" value="SH3_retrovirus"/>
</dbReference>
<evidence type="ECO:0000256" key="16">
    <source>
        <dbReference type="ARBA" id="ARBA00052186"/>
    </source>
</evidence>
<dbReference type="PANTHER" id="PTHR24286">
    <property type="entry name" value="CYTOCHROME P450 26"/>
    <property type="match status" value="1"/>
</dbReference>
<keyword evidence="10" id="KW-0408">Iron</keyword>
<dbReference type="EC" id="1.14.14.179" evidence="17"/>
<feature type="compositionally biased region" description="Basic and acidic residues" evidence="20">
    <location>
        <begin position="34"/>
        <end position="47"/>
    </location>
</feature>
<evidence type="ECO:0000256" key="4">
    <source>
        <dbReference type="ARBA" id="ARBA00022617"/>
    </source>
</evidence>
<evidence type="ECO:0000256" key="17">
    <source>
        <dbReference type="ARBA" id="ARBA00066682"/>
    </source>
</evidence>
<comment type="catalytic activity">
    <reaction evidence="16">
        <text>6-deoxoteasterone + 2 reduced [NADPH--hemoprotein reductase] + 2 O2 = teasterone + 2 oxidized [NADPH--hemoprotein reductase] + 3 H2O + 2 H(+)</text>
        <dbReference type="Rhea" id="RHEA:70043"/>
        <dbReference type="Rhea" id="RHEA-COMP:11964"/>
        <dbReference type="Rhea" id="RHEA-COMP:11965"/>
        <dbReference type="ChEBI" id="CHEBI:15377"/>
        <dbReference type="ChEBI" id="CHEBI:15378"/>
        <dbReference type="ChEBI" id="CHEBI:15379"/>
        <dbReference type="ChEBI" id="CHEBI:20716"/>
        <dbReference type="ChEBI" id="CHEBI:26863"/>
        <dbReference type="ChEBI" id="CHEBI:57618"/>
        <dbReference type="ChEBI" id="CHEBI:58210"/>
        <dbReference type="EC" id="1.14.14.179"/>
    </reaction>
    <physiologicalReaction direction="left-to-right" evidence="16">
        <dbReference type="Rhea" id="RHEA:70044"/>
    </physiologicalReaction>
</comment>
<evidence type="ECO:0000256" key="3">
    <source>
        <dbReference type="ARBA" id="ARBA00010617"/>
    </source>
</evidence>
<evidence type="ECO:0000256" key="18">
    <source>
        <dbReference type="ARBA" id="ARBA00076193"/>
    </source>
</evidence>
<dbReference type="Pfam" id="PF07727">
    <property type="entry name" value="RVT_2"/>
    <property type="match status" value="1"/>
</dbReference>
<keyword evidence="19" id="KW-0444">Lipid biosynthesis</keyword>
<evidence type="ECO:0000256" key="13">
    <source>
        <dbReference type="ARBA" id="ARBA00050693"/>
    </source>
</evidence>
<evidence type="ECO:0000256" key="14">
    <source>
        <dbReference type="ARBA" id="ARBA00051579"/>
    </source>
</evidence>
<dbReference type="InterPro" id="IPR013103">
    <property type="entry name" value="RVT_2"/>
</dbReference>
<evidence type="ECO:0000256" key="9">
    <source>
        <dbReference type="ARBA" id="ARBA00023002"/>
    </source>
</evidence>
<dbReference type="Pfam" id="PF14223">
    <property type="entry name" value="Retrotran_gag_2"/>
    <property type="match status" value="1"/>
</dbReference>
<dbReference type="GO" id="GO:0016705">
    <property type="term" value="F:oxidoreductase activity, acting on paired donors, with incorporation or reduction of molecular oxygen"/>
    <property type="evidence" value="ECO:0007669"/>
    <property type="project" value="InterPro"/>
</dbReference>
<dbReference type="PROSITE" id="PS00086">
    <property type="entry name" value="CYTOCHROME_P450"/>
    <property type="match status" value="1"/>
</dbReference>
<dbReference type="GO" id="GO:0016125">
    <property type="term" value="P:sterol metabolic process"/>
    <property type="evidence" value="ECO:0007669"/>
    <property type="project" value="TreeGrafter"/>
</dbReference>
<evidence type="ECO:0000256" key="15">
    <source>
        <dbReference type="ARBA" id="ARBA00051768"/>
    </source>
</evidence>
<dbReference type="GO" id="GO:0005506">
    <property type="term" value="F:iron ion binding"/>
    <property type="evidence" value="ECO:0007669"/>
    <property type="project" value="InterPro"/>
</dbReference>
<dbReference type="Pfam" id="PF25597">
    <property type="entry name" value="SH3_retrovirus"/>
    <property type="match status" value="1"/>
</dbReference>
<feature type="transmembrane region" description="Helical" evidence="21">
    <location>
        <begin position="1002"/>
        <end position="1023"/>
    </location>
</feature>
<keyword evidence="26" id="KW-1185">Reference proteome</keyword>
<dbReference type="GO" id="GO:0016020">
    <property type="term" value="C:membrane"/>
    <property type="evidence" value="ECO:0007669"/>
    <property type="project" value="UniProtKB-SubCell"/>
</dbReference>
<dbReference type="InterPro" id="IPR054722">
    <property type="entry name" value="PolX-like_BBD"/>
</dbReference>
<dbReference type="GO" id="GO:0020037">
    <property type="term" value="F:heme binding"/>
    <property type="evidence" value="ECO:0007669"/>
    <property type="project" value="InterPro"/>
</dbReference>
<dbReference type="PANTHER" id="PTHR24286:SF169">
    <property type="entry name" value="CYTOCHROME P450 85A1"/>
    <property type="match status" value="1"/>
</dbReference>
<comment type="catalytic activity">
    <reaction evidence="15">
        <text>3-dehydro-6-deoxoteasterone + 2 reduced [NADPH--hemoprotein reductase] + 2 O2 = 3-dehydroteasterone + 2 oxidized [NADPH--hemoprotein reductase] + 3 H2O + 2 H(+)</text>
        <dbReference type="Rhea" id="RHEA:70039"/>
        <dbReference type="Rhea" id="RHEA-COMP:11964"/>
        <dbReference type="Rhea" id="RHEA-COMP:11965"/>
        <dbReference type="ChEBI" id="CHEBI:15377"/>
        <dbReference type="ChEBI" id="CHEBI:15378"/>
        <dbReference type="ChEBI" id="CHEBI:15379"/>
        <dbReference type="ChEBI" id="CHEBI:20000"/>
        <dbReference type="ChEBI" id="CHEBI:20710"/>
        <dbReference type="ChEBI" id="CHEBI:57618"/>
        <dbReference type="ChEBI" id="CHEBI:58210"/>
        <dbReference type="EC" id="1.14.14.179"/>
    </reaction>
    <physiologicalReaction direction="left-to-right" evidence="15">
        <dbReference type="Rhea" id="RHEA:70040"/>
    </physiologicalReaction>
</comment>
<keyword evidence="4" id="KW-0349">Heme</keyword>
<evidence type="ECO:0000259" key="22">
    <source>
        <dbReference type="Pfam" id="PF07727"/>
    </source>
</evidence>
<evidence type="ECO:0000313" key="26">
    <source>
        <dbReference type="Proteomes" id="UP000694240"/>
    </source>
</evidence>
<comment type="caution">
    <text evidence="25">The sequence shown here is derived from an EMBL/GenBank/DDBJ whole genome shotgun (WGS) entry which is preliminary data.</text>
</comment>
<dbReference type="GO" id="GO:0016132">
    <property type="term" value="P:brassinosteroid biosynthetic process"/>
    <property type="evidence" value="ECO:0007669"/>
    <property type="project" value="UniProtKB-KW"/>
</dbReference>
<evidence type="ECO:0000256" key="6">
    <source>
        <dbReference type="ARBA" id="ARBA00022723"/>
    </source>
</evidence>
<protein>
    <recommendedName>
        <fullName evidence="17">brassinosteroid 6-oxygenase</fullName>
        <ecNumber evidence="17">1.14.14.179</ecNumber>
    </recommendedName>
    <alternativeName>
        <fullName evidence="18">Castasterone synthase</fullName>
    </alternativeName>
</protein>
<dbReference type="EMBL" id="JAEFBK010000005">
    <property type="protein sequence ID" value="KAG7604251.1"/>
    <property type="molecule type" value="Genomic_DNA"/>
</dbReference>
<evidence type="ECO:0000256" key="20">
    <source>
        <dbReference type="SAM" id="MobiDB-lite"/>
    </source>
</evidence>
<dbReference type="GO" id="GO:0010268">
    <property type="term" value="P:brassinosteroid homeostasis"/>
    <property type="evidence" value="ECO:0007669"/>
    <property type="project" value="TreeGrafter"/>
</dbReference>
<proteinExistence type="inferred from homology"/>
<comment type="catalytic activity">
    <reaction evidence="13">
        <text>6-deoxotyphasterol + 2 reduced [NADPH--hemoprotein reductase] + 2 O2 = typhasterol + 2 oxidized [NADPH--hemoprotein reductase] + 3 H2O + 2 H(+)</text>
        <dbReference type="Rhea" id="RHEA:70035"/>
        <dbReference type="Rhea" id="RHEA-COMP:11964"/>
        <dbReference type="Rhea" id="RHEA-COMP:11965"/>
        <dbReference type="ChEBI" id="CHEBI:15377"/>
        <dbReference type="ChEBI" id="CHEBI:15378"/>
        <dbReference type="ChEBI" id="CHEBI:15379"/>
        <dbReference type="ChEBI" id="CHEBI:20717"/>
        <dbReference type="ChEBI" id="CHEBI:27173"/>
        <dbReference type="ChEBI" id="CHEBI:57618"/>
        <dbReference type="ChEBI" id="CHEBI:58210"/>
        <dbReference type="EC" id="1.14.14.179"/>
    </reaction>
    <physiologicalReaction direction="left-to-right" evidence="13">
        <dbReference type="Rhea" id="RHEA:70036"/>
    </physiologicalReaction>
</comment>
<keyword evidence="19" id="KW-1069">Brassinosteroid biosynthesis</keyword>
<dbReference type="Pfam" id="PF22936">
    <property type="entry name" value="Pol_BBD"/>
    <property type="match status" value="1"/>
</dbReference>
<evidence type="ECO:0000256" key="8">
    <source>
        <dbReference type="ARBA" id="ARBA00022989"/>
    </source>
</evidence>
<feature type="domain" description="Retrovirus-related Pol polyprotein from transposon TNT 1-94-like beta-barrel" evidence="23">
    <location>
        <begin position="244"/>
        <end position="324"/>
    </location>
</feature>
<dbReference type="CDD" id="cd11043">
    <property type="entry name" value="CYP90-like"/>
    <property type="match status" value="1"/>
</dbReference>
<comment type="subcellular location">
    <subcellularLocation>
        <location evidence="2">Membrane</location>
        <topology evidence="2">Single-pass membrane protein</topology>
    </subcellularLocation>
</comment>
<dbReference type="CDD" id="cd09272">
    <property type="entry name" value="RNase_HI_RT_Ty1"/>
    <property type="match status" value="1"/>
</dbReference>
<comment type="catalytic activity">
    <reaction evidence="14">
        <text>6-deoxocastasterone + 2 reduced [NADPH--hemoprotein reductase] + 2 O2 = castasterone + 2 oxidized [NADPH--hemoprotein reductase] + 3 H2O + 2 H(+)</text>
        <dbReference type="Rhea" id="RHEA:70031"/>
        <dbReference type="Rhea" id="RHEA-COMP:11964"/>
        <dbReference type="Rhea" id="RHEA-COMP:11965"/>
        <dbReference type="ChEBI" id="CHEBI:15377"/>
        <dbReference type="ChEBI" id="CHEBI:15378"/>
        <dbReference type="ChEBI" id="CHEBI:15379"/>
        <dbReference type="ChEBI" id="CHEBI:20712"/>
        <dbReference type="ChEBI" id="CHEBI:23051"/>
        <dbReference type="ChEBI" id="CHEBI:57618"/>
        <dbReference type="ChEBI" id="CHEBI:58210"/>
        <dbReference type="EC" id="1.14.14.179"/>
    </reaction>
    <physiologicalReaction direction="left-to-right" evidence="14">
        <dbReference type="Rhea" id="RHEA:70032"/>
    </physiologicalReaction>
</comment>
<feature type="domain" description="Reverse transcriptase Ty1/copia-type" evidence="22">
    <location>
        <begin position="633"/>
        <end position="744"/>
    </location>
</feature>
<dbReference type="Proteomes" id="UP000694240">
    <property type="component" value="Chromosome 5"/>
</dbReference>
<feature type="domain" description="Retroviral polymerase SH3-like" evidence="24">
    <location>
        <begin position="434"/>
        <end position="491"/>
    </location>
</feature>
<evidence type="ECO:0000256" key="10">
    <source>
        <dbReference type="ARBA" id="ARBA00023004"/>
    </source>
</evidence>
<dbReference type="GO" id="GO:0004497">
    <property type="term" value="F:monooxygenase activity"/>
    <property type="evidence" value="ECO:0007669"/>
    <property type="project" value="UniProtKB-KW"/>
</dbReference>
<feature type="region of interest" description="Disordered" evidence="20">
    <location>
        <begin position="1"/>
        <end position="47"/>
    </location>
</feature>
<evidence type="ECO:0000313" key="25">
    <source>
        <dbReference type="EMBL" id="KAG7604251.1"/>
    </source>
</evidence>
<evidence type="ECO:0000256" key="19">
    <source>
        <dbReference type="ARBA" id="ARBA00084112"/>
    </source>
</evidence>
<dbReference type="FunFam" id="1.10.630.10:FF:000045">
    <property type="entry name" value="Cytochrome P450 85A1"/>
    <property type="match status" value="1"/>
</dbReference>
<reference evidence="25 26" key="1">
    <citation type="submission" date="2020-12" db="EMBL/GenBank/DDBJ databases">
        <title>Concerted genomic and epigenomic changes stabilize Arabidopsis allopolyploids.</title>
        <authorList>
            <person name="Chen Z."/>
        </authorList>
    </citation>
    <scope>NUCLEOTIDE SEQUENCE [LARGE SCALE GENOMIC DNA]</scope>
    <source>
        <strain evidence="25">Allo738</strain>
        <tissue evidence="25">Leaf</tissue>
    </source>
</reference>
<accession>A0A8T2DB28</accession>
<keyword evidence="7" id="KW-0752">Steroid biosynthesis</keyword>
<name>A0A8T2DB28_9BRAS</name>
<keyword evidence="8 21" id="KW-1133">Transmembrane helix</keyword>
<evidence type="ECO:0000256" key="2">
    <source>
        <dbReference type="ARBA" id="ARBA00004167"/>
    </source>
</evidence>
<gene>
    <name evidence="25" type="ORF">ISN45_At05g033320</name>
</gene>
<evidence type="ECO:0000259" key="24">
    <source>
        <dbReference type="Pfam" id="PF25597"/>
    </source>
</evidence>
<evidence type="ECO:0000256" key="11">
    <source>
        <dbReference type="ARBA" id="ARBA00023033"/>
    </source>
</evidence>
<dbReference type="InterPro" id="IPR001128">
    <property type="entry name" value="Cyt_P450"/>
</dbReference>
<evidence type="ECO:0000256" key="7">
    <source>
        <dbReference type="ARBA" id="ARBA00022955"/>
    </source>
</evidence>
<feature type="compositionally biased region" description="Acidic residues" evidence="20">
    <location>
        <begin position="534"/>
        <end position="549"/>
    </location>
</feature>
<dbReference type="InterPro" id="IPR017972">
    <property type="entry name" value="Cyt_P450_CS"/>
</dbReference>
<keyword evidence="6" id="KW-0479">Metal-binding</keyword>
<sequence>MEDSDVLSFKSDGVKRRSSGTRAVTSSESEEESDPAKKKQRIDEEKARIDRDEKAMDMIFINVGDKVLRNIENSKTAAEAWSTLDRLYLVKSLPNRVYLQLKVYNYRMQDSKTLEENVDEFLKMISDLSNLQIQVPDEVQAILILSALPDSYDMLKETLKYGREGIKLDDVISAAKSKELELRDSSGGSRPVGHFKRQCYKWLEKNKGNSAGETTLVKDDAQDLVGLVASEVNISEDKNDQEEWIMDTGCSFHMTPRKEYLMNFEKAKLGKVRMANNSYSEVKGIGSVRFVKNDGTSIVLQGVRYILEISRNLISMGTLEAEGYEFKGNHGILRVMQDSSEFIRGRRRASLYILEAQAEMASSESLVTTTGETDQTQLWHSRMGHIGQQAMDILTATSVYLINRSPSSALENKIPEELWTSAVPSLSGLKRFGCIVYVHSQEVKLDPRAKKGVFLGYPQGVKGFRVWMIDEEKCSIRRNVVFREDVMYKDILNKSTSGMSLELPCVTNKVPSFEYTGLNKDGERLVQGGAIEKDSDETLEPSNTDQEDTGTERIQRTHQIARDKPKRQIVIPSRLKDYEINEEVLDEIAGYAYLITEDGGNPEPTDFQEVLQDPDSKKWLEAADEEIESLIKNKTWNLVDRDNSQKPIGCKWIFKRKAGIAGVEQPRFKARLVAKGYAQKEGIDFQDIFSPVVKHVSIRLLLSMVVHLDMELQQMDVKTAFLHGYLDETIYMDQPEASKDKEQVCELKTLLNSEFEMKDLGDAKKILGMEITRDRQAGTLTISQEGYLLKVLKDFGMDQAKSVNTPMGIHFKLQSATDEEVQKQSEVMRAIPYQSAVGSLMYISGTLDRKLCYKNEGECILEGYCDSDYAADKASRRSTSGVVFTFGGNTISWKSNLQKVVALSSTEAEYMALTDAAKEAIWLKGLVNELGFTQKTVNIHCDSQSAIALAKNAVYHERTKHIDVKYHFIRDLVNNGEVQVLKIDTEDNPADIFTKSRKQSEMGAMMVMMGLLLIIVSLCSALLRWNQMRYTKNDLPPGTMGWPIFGETTEFLKQGPNFMRNQRLRYGSFFKSHLLGCPTLISMDSEVNRYILKNESKGLVPGYPQSMLDILGTCNMAAVHGSSHRLMRGSLLSLISSTMMRDHILPKVDHFMRSYLDQWNELEVIDIQDKTKHMAFLSSLTQIAGNLRKPFVEEFKTAFFKLVVGTLSVPIDLPSTNYRCGIQARKNIDRLLRELMQERRDSGETFTDMLGYLMKKEGNRYPLTDEEIRDQVVTILYSGYETVSTTSMMALKYLHDHPKALQELRTEHLAFRERKRQDEPLGLEDVKSMKFTRAVIYETSRLATIVNGVLRKTTRDLEINGYLIPKGWRIYVYTREINYDANLYEDPLIFNPWRWMKRSLESQNSCFVFGGGTRLCPGKELGIVEISSFLHYFVTRYRWEEIGGGELMVFPRVFAPKGFHLRISPY</sequence>
<keyword evidence="9" id="KW-0560">Oxidoreductase</keyword>
<dbReference type="GO" id="GO:0009416">
    <property type="term" value="P:response to light stimulus"/>
    <property type="evidence" value="ECO:0007669"/>
    <property type="project" value="UniProtKB-ARBA"/>
</dbReference>
<organism evidence="25 26">
    <name type="scientific">Arabidopsis thaliana x Arabidopsis arenosa</name>
    <dbReference type="NCBI Taxonomy" id="1240361"/>
    <lineage>
        <taxon>Eukaryota</taxon>
        <taxon>Viridiplantae</taxon>
        <taxon>Streptophyta</taxon>
        <taxon>Embryophyta</taxon>
        <taxon>Tracheophyta</taxon>
        <taxon>Spermatophyta</taxon>
        <taxon>Magnoliopsida</taxon>
        <taxon>eudicotyledons</taxon>
        <taxon>Gunneridae</taxon>
        <taxon>Pentapetalae</taxon>
        <taxon>rosids</taxon>
        <taxon>malvids</taxon>
        <taxon>Brassicales</taxon>
        <taxon>Brassicaceae</taxon>
        <taxon>Camelineae</taxon>
        <taxon>Arabidopsis</taxon>
    </lineage>
</organism>
<keyword evidence="5 21" id="KW-0812">Transmembrane</keyword>
<evidence type="ECO:0000256" key="1">
    <source>
        <dbReference type="ARBA" id="ARBA00001971"/>
    </source>
</evidence>